<evidence type="ECO:0000256" key="1">
    <source>
        <dbReference type="ARBA" id="ARBA00001974"/>
    </source>
</evidence>
<name>A0ABR4AF21_9LECA</name>
<gene>
    <name evidence="8" type="ORF">ABVK25_012459</name>
</gene>
<evidence type="ECO:0000313" key="8">
    <source>
        <dbReference type="EMBL" id="KAL2044111.1"/>
    </source>
</evidence>
<dbReference type="SUPFAM" id="SSF56176">
    <property type="entry name" value="FAD-binding/transporter-associated domain-like"/>
    <property type="match status" value="1"/>
</dbReference>
<dbReference type="InterPro" id="IPR016166">
    <property type="entry name" value="FAD-bd_PCMH"/>
</dbReference>
<accession>A0ABR4AF21</accession>
<evidence type="ECO:0000256" key="5">
    <source>
        <dbReference type="ARBA" id="ARBA00023002"/>
    </source>
</evidence>
<dbReference type="Pfam" id="PF01565">
    <property type="entry name" value="FAD_binding_4"/>
    <property type="match status" value="1"/>
</dbReference>
<dbReference type="InterPro" id="IPR012951">
    <property type="entry name" value="BBE"/>
</dbReference>
<dbReference type="EMBL" id="JBHFEH010000209">
    <property type="protein sequence ID" value="KAL2044111.1"/>
    <property type="molecule type" value="Genomic_DNA"/>
</dbReference>
<dbReference type="InterPro" id="IPR050416">
    <property type="entry name" value="FAD-linked_Oxidoreductase"/>
</dbReference>
<evidence type="ECO:0000259" key="7">
    <source>
        <dbReference type="PROSITE" id="PS51387"/>
    </source>
</evidence>
<reference evidence="8 9" key="1">
    <citation type="submission" date="2024-09" db="EMBL/GenBank/DDBJ databases">
        <title>Rethinking Asexuality: The Enigmatic Case of Functional Sexual Genes in Lepraria (Stereocaulaceae).</title>
        <authorList>
            <person name="Doellman M."/>
            <person name="Sun Y."/>
            <person name="Barcenas-Pena A."/>
            <person name="Lumbsch H.T."/>
            <person name="Grewe F."/>
        </authorList>
    </citation>
    <scope>NUCLEOTIDE SEQUENCE [LARGE SCALE GENOMIC DNA]</scope>
    <source>
        <strain evidence="8 9">Grewe 0041</strain>
    </source>
</reference>
<feature type="chain" id="PRO_5045248714" description="FAD-binding PCMH-type domain-containing protein" evidence="6">
    <location>
        <begin position="20"/>
        <end position="496"/>
    </location>
</feature>
<dbReference type="InterPro" id="IPR036318">
    <property type="entry name" value="FAD-bd_PCMH-like_sf"/>
</dbReference>
<evidence type="ECO:0000256" key="2">
    <source>
        <dbReference type="ARBA" id="ARBA00005466"/>
    </source>
</evidence>
<dbReference type="InterPro" id="IPR006094">
    <property type="entry name" value="Oxid_FAD_bind_N"/>
</dbReference>
<dbReference type="PANTHER" id="PTHR42973:SF9">
    <property type="entry name" value="FAD-BINDING PCMH-TYPE DOMAIN-CONTAINING PROTEIN-RELATED"/>
    <property type="match status" value="1"/>
</dbReference>
<dbReference type="InterPro" id="IPR016169">
    <property type="entry name" value="FAD-bd_PCMH_sub2"/>
</dbReference>
<keyword evidence="5" id="KW-0560">Oxidoreductase</keyword>
<dbReference type="PANTHER" id="PTHR42973">
    <property type="entry name" value="BINDING OXIDOREDUCTASE, PUTATIVE (AFU_ORTHOLOGUE AFUA_1G17690)-RELATED"/>
    <property type="match status" value="1"/>
</dbReference>
<dbReference type="Pfam" id="PF08031">
    <property type="entry name" value="BBE"/>
    <property type="match status" value="1"/>
</dbReference>
<keyword evidence="9" id="KW-1185">Reference proteome</keyword>
<organism evidence="8 9">
    <name type="scientific">Lepraria finkii</name>
    <dbReference type="NCBI Taxonomy" id="1340010"/>
    <lineage>
        <taxon>Eukaryota</taxon>
        <taxon>Fungi</taxon>
        <taxon>Dikarya</taxon>
        <taxon>Ascomycota</taxon>
        <taxon>Pezizomycotina</taxon>
        <taxon>Lecanoromycetes</taxon>
        <taxon>OSLEUM clade</taxon>
        <taxon>Lecanoromycetidae</taxon>
        <taxon>Lecanorales</taxon>
        <taxon>Lecanorineae</taxon>
        <taxon>Stereocaulaceae</taxon>
        <taxon>Lepraria</taxon>
    </lineage>
</organism>
<evidence type="ECO:0000313" key="9">
    <source>
        <dbReference type="Proteomes" id="UP001590951"/>
    </source>
</evidence>
<dbReference type="Gene3D" id="3.30.465.10">
    <property type="match status" value="1"/>
</dbReference>
<evidence type="ECO:0000256" key="6">
    <source>
        <dbReference type="SAM" id="SignalP"/>
    </source>
</evidence>
<comment type="caution">
    <text evidence="8">The sequence shown here is derived from an EMBL/GenBank/DDBJ whole genome shotgun (WGS) entry which is preliminary data.</text>
</comment>
<sequence>MNFPLSIFTLLFVVTTVFAQLGLEAASYFRKHLSSTSEVYLPSESNYTLETTQRWNAFSAPTYVISVKPTTDLDIQNIIEYAYHNNISFLGTGGGHGYSATLDTVRNGIEIDLGHFNTVSIDPNANTMTVGGSAHFANITGPLYDAGKEFQVGSCSCVGIVGATLGGGVGPYGGLHGLQIDALQSVRLVTGTGALINVSATSHPDLWWGIRGAGFNFGIVTSATYQVYDFTNNGQAMSADLRFRASQNASLYEFARSFTGKLPDAFSIDIAIAYEEVFGGTYFFANFIYVGPMEDGIALIQPLLDLGPFDRNITMIPWKDIETSSKFGVDALACIKGNFHSVWGLNLYQIDVPTLINAVNYMDTVYAQYPGFRQAFLAIDMYASRVTESVPDDATAYPYRNAIARFLLDVGFTNSSLATAASQVGRDVRSIFIPTSGAKTDNIEVYVNYGHGDEGQLGWYTERKLPRLNALKNKYDPSKLFSHYNALEATYNVPKY</sequence>
<dbReference type="Proteomes" id="UP001590951">
    <property type="component" value="Unassembled WGS sequence"/>
</dbReference>
<proteinExistence type="inferred from homology"/>
<keyword evidence="6" id="KW-0732">Signal</keyword>
<evidence type="ECO:0000256" key="3">
    <source>
        <dbReference type="ARBA" id="ARBA00022630"/>
    </source>
</evidence>
<dbReference type="Gene3D" id="3.40.462.20">
    <property type="match status" value="1"/>
</dbReference>
<keyword evidence="3" id="KW-0285">Flavoprotein</keyword>
<feature type="domain" description="FAD-binding PCMH-type" evidence="7">
    <location>
        <begin position="57"/>
        <end position="230"/>
    </location>
</feature>
<comment type="cofactor">
    <cofactor evidence="1">
        <name>FAD</name>
        <dbReference type="ChEBI" id="CHEBI:57692"/>
    </cofactor>
</comment>
<feature type="signal peptide" evidence="6">
    <location>
        <begin position="1"/>
        <end position="19"/>
    </location>
</feature>
<comment type="similarity">
    <text evidence="2">Belongs to the oxygen-dependent FAD-linked oxidoreductase family.</text>
</comment>
<evidence type="ECO:0000256" key="4">
    <source>
        <dbReference type="ARBA" id="ARBA00022827"/>
    </source>
</evidence>
<dbReference type="PROSITE" id="PS51387">
    <property type="entry name" value="FAD_PCMH"/>
    <property type="match status" value="1"/>
</dbReference>
<keyword evidence="4" id="KW-0274">FAD</keyword>
<protein>
    <recommendedName>
        <fullName evidence="7">FAD-binding PCMH-type domain-containing protein</fullName>
    </recommendedName>
</protein>